<evidence type="ECO:0000256" key="3">
    <source>
        <dbReference type="ARBA" id="ARBA00022692"/>
    </source>
</evidence>
<name>A0A517DP21_9FIRM</name>
<dbReference type="PANTHER" id="PTHR11384:SF59">
    <property type="entry name" value="LYSOSOMAL COBALAMIN TRANSPORTER ABCD4"/>
    <property type="match status" value="1"/>
</dbReference>
<evidence type="ECO:0000256" key="1">
    <source>
        <dbReference type="ARBA" id="ARBA00004651"/>
    </source>
</evidence>
<dbReference type="PANTHER" id="PTHR11384">
    <property type="entry name" value="ATP-BINDING CASSETTE, SUB-FAMILY D MEMBER"/>
    <property type="match status" value="1"/>
</dbReference>
<evidence type="ECO:0000256" key="2">
    <source>
        <dbReference type="ARBA" id="ARBA00022448"/>
    </source>
</evidence>
<dbReference type="CDD" id="cd03223">
    <property type="entry name" value="ABCD_peroxisomal_ALDP"/>
    <property type="match status" value="1"/>
</dbReference>
<dbReference type="Gene3D" id="1.20.1560.10">
    <property type="entry name" value="ABC transporter type 1, transmembrane domain"/>
    <property type="match status" value="1"/>
</dbReference>
<accession>A0A517DP21</accession>
<evidence type="ECO:0000313" key="12">
    <source>
        <dbReference type="Proteomes" id="UP000320776"/>
    </source>
</evidence>
<feature type="transmembrane region" description="Helical" evidence="8">
    <location>
        <begin position="65"/>
        <end position="85"/>
    </location>
</feature>
<dbReference type="GO" id="GO:0005886">
    <property type="term" value="C:plasma membrane"/>
    <property type="evidence" value="ECO:0007669"/>
    <property type="project" value="UniProtKB-SubCell"/>
</dbReference>
<evidence type="ECO:0000256" key="4">
    <source>
        <dbReference type="ARBA" id="ARBA00022741"/>
    </source>
</evidence>
<keyword evidence="2" id="KW-0813">Transport</keyword>
<evidence type="ECO:0000256" key="5">
    <source>
        <dbReference type="ARBA" id="ARBA00022840"/>
    </source>
</evidence>
<dbReference type="AlphaFoldDB" id="A0A517DP21"/>
<keyword evidence="12" id="KW-1185">Reference proteome</keyword>
<dbReference type="SUPFAM" id="SSF90123">
    <property type="entry name" value="ABC transporter transmembrane region"/>
    <property type="match status" value="1"/>
</dbReference>
<dbReference type="EMBL" id="CP036259">
    <property type="protein sequence ID" value="QDR79110.1"/>
    <property type="molecule type" value="Genomic_DNA"/>
</dbReference>
<evidence type="ECO:0000259" key="10">
    <source>
        <dbReference type="PROSITE" id="PS50929"/>
    </source>
</evidence>
<dbReference type="PROSITE" id="PS50893">
    <property type="entry name" value="ABC_TRANSPORTER_2"/>
    <property type="match status" value="1"/>
</dbReference>
<comment type="subcellular location">
    <subcellularLocation>
        <location evidence="1">Cell membrane</location>
        <topology evidence="1">Multi-pass membrane protein</topology>
    </subcellularLocation>
</comment>
<dbReference type="SUPFAM" id="SSF52540">
    <property type="entry name" value="P-loop containing nucleoside triphosphate hydrolases"/>
    <property type="match status" value="1"/>
</dbReference>
<dbReference type="KEGG" id="sted:SPTER_03690"/>
<sequence>MINSAAKTNGNLIRVLLSYWWSSASLQAWALTCALIICTGLIVLLTMQLNSWQVGFYTNLQQLSYPGFTTSLTQFIILSLVLVAASGSQTHFKMMLQIRWRQWITDKYISLWLHNQTYFRMSVHPDPVDNPDQRIGEDINLFVTHSLELATGFLRQIISLTVFAAVLWHLSGEITVSLAGTEFILPGYLVLAALIYSACGTWITVQAGHPLMRQSNVQQSNEADFRYCLIRLQEYGECVALYKGDQQEKVNLMQHLARIVATYLSIIKTTRTITWISSIYSQLSIVFAFLIASPRYFNGELLLGQLFEISGAYWYVHSALSYLIDSFGKIAQWQAVTDRLREFYTQLAASHRETKPRPAVFTSNKYKTVAMKNLTVLSPAGQILINNLTLELKPGESILITGPSGCGKTTLLKTLSGIWPFFAGKITLPPAEKMLFLPQKPYLPIGSLRKAILYPHSLTNVPNLTLKELLTICGLCSLQQHLDREADWSRLLSMGELQRLSIARAILHQPEWLFLDETTSCIDTRMEQAMYRTLKEKLPQTAFISIGHRGTLKAYHRWILHLEETGLWHCSDQLSAAGTGTWFANYS</sequence>
<dbReference type="Proteomes" id="UP000320776">
    <property type="component" value="Chromosome"/>
</dbReference>
<feature type="domain" description="ABC transporter" evidence="9">
    <location>
        <begin position="369"/>
        <end position="587"/>
    </location>
</feature>
<keyword evidence="3 8" id="KW-0812">Transmembrane</keyword>
<dbReference type="GO" id="GO:0016887">
    <property type="term" value="F:ATP hydrolysis activity"/>
    <property type="evidence" value="ECO:0007669"/>
    <property type="project" value="InterPro"/>
</dbReference>
<dbReference type="InterPro" id="IPR050835">
    <property type="entry name" value="ABC_transporter_sub-D"/>
</dbReference>
<protein>
    <submittedName>
        <fullName evidence="11">Vitamin B12 transport ATP-binding protein BacA</fullName>
    </submittedName>
</protein>
<gene>
    <name evidence="11" type="primary">bacA_1</name>
    <name evidence="11" type="ORF">SPTER_03690</name>
</gene>
<dbReference type="GO" id="GO:0005524">
    <property type="term" value="F:ATP binding"/>
    <property type="evidence" value="ECO:0007669"/>
    <property type="project" value="UniProtKB-KW"/>
</dbReference>
<feature type="transmembrane region" description="Helical" evidence="8">
    <location>
        <begin position="153"/>
        <end position="171"/>
    </location>
</feature>
<feature type="transmembrane region" description="Helical" evidence="8">
    <location>
        <begin position="20"/>
        <end position="45"/>
    </location>
</feature>
<dbReference type="InterPro" id="IPR011527">
    <property type="entry name" value="ABC1_TM_dom"/>
</dbReference>
<dbReference type="GO" id="GO:0140359">
    <property type="term" value="F:ABC-type transporter activity"/>
    <property type="evidence" value="ECO:0007669"/>
    <property type="project" value="InterPro"/>
</dbReference>
<proteinExistence type="predicted"/>
<evidence type="ECO:0000256" key="6">
    <source>
        <dbReference type="ARBA" id="ARBA00022989"/>
    </source>
</evidence>
<dbReference type="Pfam" id="PF00005">
    <property type="entry name" value="ABC_tran"/>
    <property type="match status" value="1"/>
</dbReference>
<feature type="domain" description="ABC transmembrane type-1" evidence="10">
    <location>
        <begin position="30"/>
        <end position="332"/>
    </location>
</feature>
<keyword evidence="7 8" id="KW-0472">Membrane</keyword>
<evidence type="ECO:0000259" key="9">
    <source>
        <dbReference type="PROSITE" id="PS50893"/>
    </source>
</evidence>
<feature type="transmembrane region" description="Helical" evidence="8">
    <location>
        <begin position="183"/>
        <end position="205"/>
    </location>
</feature>
<organism evidence="11 12">
    <name type="scientific">Sporomusa termitida</name>
    <dbReference type="NCBI Taxonomy" id="2377"/>
    <lineage>
        <taxon>Bacteria</taxon>
        <taxon>Bacillati</taxon>
        <taxon>Bacillota</taxon>
        <taxon>Negativicutes</taxon>
        <taxon>Selenomonadales</taxon>
        <taxon>Sporomusaceae</taxon>
        <taxon>Sporomusa</taxon>
    </lineage>
</organism>
<dbReference type="RefSeq" id="WP_144348803.1">
    <property type="nucleotide sequence ID" value="NZ_CP036259.1"/>
</dbReference>
<keyword evidence="5 11" id="KW-0067">ATP-binding</keyword>
<dbReference type="InterPro" id="IPR036640">
    <property type="entry name" value="ABC1_TM_sf"/>
</dbReference>
<dbReference type="SMART" id="SM00382">
    <property type="entry name" value="AAA"/>
    <property type="match status" value="1"/>
</dbReference>
<keyword evidence="4" id="KW-0547">Nucleotide-binding</keyword>
<evidence type="ECO:0000256" key="8">
    <source>
        <dbReference type="SAM" id="Phobius"/>
    </source>
</evidence>
<evidence type="ECO:0000256" key="7">
    <source>
        <dbReference type="ARBA" id="ARBA00023136"/>
    </source>
</evidence>
<dbReference type="InterPro" id="IPR003593">
    <property type="entry name" value="AAA+_ATPase"/>
</dbReference>
<dbReference type="InterPro" id="IPR003439">
    <property type="entry name" value="ABC_transporter-like_ATP-bd"/>
</dbReference>
<dbReference type="InterPro" id="IPR027417">
    <property type="entry name" value="P-loop_NTPase"/>
</dbReference>
<dbReference type="Gene3D" id="3.40.50.300">
    <property type="entry name" value="P-loop containing nucleotide triphosphate hydrolases"/>
    <property type="match status" value="1"/>
</dbReference>
<dbReference type="OrthoDB" id="9810134at2"/>
<dbReference type="PROSITE" id="PS50929">
    <property type="entry name" value="ABC_TM1F"/>
    <property type="match status" value="1"/>
</dbReference>
<reference evidence="11 12" key="1">
    <citation type="submission" date="2019-02" db="EMBL/GenBank/DDBJ databases">
        <title>Closed genome of Sporomusa termitida DSM 4440.</title>
        <authorList>
            <person name="Poehlein A."/>
            <person name="Daniel R."/>
        </authorList>
    </citation>
    <scope>NUCLEOTIDE SEQUENCE [LARGE SCALE GENOMIC DNA]</scope>
    <source>
        <strain evidence="11 12">DSM 4440</strain>
    </source>
</reference>
<feature type="transmembrane region" description="Helical" evidence="8">
    <location>
        <begin position="273"/>
        <end position="292"/>
    </location>
</feature>
<keyword evidence="6 8" id="KW-1133">Transmembrane helix</keyword>
<dbReference type="Pfam" id="PF06472">
    <property type="entry name" value="ABC_membrane_2"/>
    <property type="match status" value="1"/>
</dbReference>
<evidence type="ECO:0000313" key="11">
    <source>
        <dbReference type="EMBL" id="QDR79110.1"/>
    </source>
</evidence>